<name>A0AAD4K7N3_9MUSC</name>
<accession>A0AAD4K7N3</accession>
<evidence type="ECO:0000256" key="5">
    <source>
        <dbReference type="SAM" id="Phobius"/>
    </source>
</evidence>
<dbReference type="GO" id="GO:0007166">
    <property type="term" value="P:cell surface receptor signaling pathway"/>
    <property type="evidence" value="ECO:0007669"/>
    <property type="project" value="InterPro"/>
</dbReference>
<gene>
    <name evidence="7" type="ORF">KR093_011608</name>
</gene>
<feature type="transmembrane region" description="Helical" evidence="5">
    <location>
        <begin position="613"/>
        <end position="634"/>
    </location>
</feature>
<dbReference type="InterPro" id="IPR017981">
    <property type="entry name" value="GPCR_2-like_7TM"/>
</dbReference>
<keyword evidence="4 5" id="KW-0472">Membrane</keyword>
<dbReference type="PANTHER" id="PTHR47767">
    <property type="entry name" value="ADHESION G PROTEIN-COUPLED RECEPTOR G7"/>
    <property type="match status" value="1"/>
</dbReference>
<dbReference type="Proteomes" id="UP001200034">
    <property type="component" value="Unassembled WGS sequence"/>
</dbReference>
<protein>
    <recommendedName>
        <fullName evidence="6">G-protein coupled receptors family 2 profile 2 domain-containing protein</fullName>
    </recommendedName>
</protein>
<feature type="transmembrane region" description="Helical" evidence="5">
    <location>
        <begin position="544"/>
        <end position="567"/>
    </location>
</feature>
<evidence type="ECO:0000256" key="3">
    <source>
        <dbReference type="ARBA" id="ARBA00022989"/>
    </source>
</evidence>
<dbReference type="Gene3D" id="1.20.1070.10">
    <property type="entry name" value="Rhodopsin 7-helix transmembrane proteins"/>
    <property type="match status" value="1"/>
</dbReference>
<reference evidence="7" key="1">
    <citation type="journal article" date="2021" name="Mol. Ecol. Resour.">
        <title>Phylogenomic analyses of the genus Drosophila reveals genomic signals of climate adaptation.</title>
        <authorList>
            <person name="Li F."/>
            <person name="Rane R.V."/>
            <person name="Luria V."/>
            <person name="Xiong Z."/>
            <person name="Chen J."/>
            <person name="Li Z."/>
            <person name="Catullo R.A."/>
            <person name="Griffin P.C."/>
            <person name="Schiffer M."/>
            <person name="Pearce S."/>
            <person name="Lee S.F."/>
            <person name="McElroy K."/>
            <person name="Stocker A."/>
            <person name="Shirriffs J."/>
            <person name="Cockerell F."/>
            <person name="Coppin C."/>
            <person name="Sgro C.M."/>
            <person name="Karger A."/>
            <person name="Cain J.W."/>
            <person name="Weber J.A."/>
            <person name="Santpere G."/>
            <person name="Kirschner M.W."/>
            <person name="Hoffmann A.A."/>
            <person name="Oakeshott J.G."/>
            <person name="Zhang G."/>
        </authorList>
    </citation>
    <scope>NUCLEOTIDE SEQUENCE</scope>
    <source>
        <strain evidence="7">BGI-SZ-2011g</strain>
    </source>
</reference>
<dbReference type="AlphaFoldDB" id="A0AAD4K7N3"/>
<organism evidence="7 8">
    <name type="scientific">Drosophila rubida</name>
    <dbReference type="NCBI Taxonomy" id="30044"/>
    <lineage>
        <taxon>Eukaryota</taxon>
        <taxon>Metazoa</taxon>
        <taxon>Ecdysozoa</taxon>
        <taxon>Arthropoda</taxon>
        <taxon>Hexapoda</taxon>
        <taxon>Insecta</taxon>
        <taxon>Pterygota</taxon>
        <taxon>Neoptera</taxon>
        <taxon>Endopterygota</taxon>
        <taxon>Diptera</taxon>
        <taxon>Brachycera</taxon>
        <taxon>Muscomorpha</taxon>
        <taxon>Ephydroidea</taxon>
        <taxon>Drosophilidae</taxon>
        <taxon>Drosophila</taxon>
    </lineage>
</organism>
<dbReference type="Pfam" id="PF00002">
    <property type="entry name" value="7tm_2"/>
    <property type="match status" value="1"/>
</dbReference>
<evidence type="ECO:0000256" key="2">
    <source>
        <dbReference type="ARBA" id="ARBA00022692"/>
    </source>
</evidence>
<feature type="transmembrane region" description="Helical" evidence="5">
    <location>
        <begin position="421"/>
        <end position="440"/>
    </location>
</feature>
<feature type="transmembrane region" description="Helical" evidence="5">
    <location>
        <begin position="587"/>
        <end position="607"/>
    </location>
</feature>
<dbReference type="EMBL" id="JAJJHW010001127">
    <property type="protein sequence ID" value="KAH8378477.1"/>
    <property type="molecule type" value="Genomic_DNA"/>
</dbReference>
<keyword evidence="8" id="KW-1185">Reference proteome</keyword>
<dbReference type="PROSITE" id="PS50261">
    <property type="entry name" value="G_PROTEIN_RECEP_F2_4"/>
    <property type="match status" value="1"/>
</dbReference>
<dbReference type="Gene3D" id="2.60.220.50">
    <property type="match status" value="1"/>
</dbReference>
<feature type="domain" description="G-protein coupled receptors family 2 profile 2" evidence="6">
    <location>
        <begin position="384"/>
        <end position="636"/>
    </location>
</feature>
<keyword evidence="2 5" id="KW-0812">Transmembrane</keyword>
<dbReference type="InterPro" id="IPR046338">
    <property type="entry name" value="GAIN_dom_sf"/>
</dbReference>
<feature type="transmembrane region" description="Helical" evidence="5">
    <location>
        <begin position="452"/>
        <end position="476"/>
    </location>
</feature>
<dbReference type="GO" id="GO:0004930">
    <property type="term" value="F:G protein-coupled receptor activity"/>
    <property type="evidence" value="ECO:0007669"/>
    <property type="project" value="InterPro"/>
</dbReference>
<feature type="non-terminal residue" evidence="7">
    <location>
        <position position="1"/>
    </location>
</feature>
<dbReference type="GO" id="GO:0016020">
    <property type="term" value="C:membrane"/>
    <property type="evidence" value="ECO:0007669"/>
    <property type="project" value="UniProtKB-SubCell"/>
</dbReference>
<evidence type="ECO:0000256" key="1">
    <source>
        <dbReference type="ARBA" id="ARBA00004141"/>
    </source>
</evidence>
<dbReference type="PANTHER" id="PTHR47767:SF1">
    <property type="entry name" value="ADHESION G PROTEIN-COUPLED RECEPTOR G7"/>
    <property type="match status" value="1"/>
</dbReference>
<feature type="non-terminal residue" evidence="7">
    <location>
        <position position="646"/>
    </location>
</feature>
<dbReference type="InterPro" id="IPR000832">
    <property type="entry name" value="GPCR_2_secretin-like"/>
</dbReference>
<proteinExistence type="predicted"/>
<keyword evidence="3 5" id="KW-1133">Transmembrane helix</keyword>
<feature type="transmembrane region" description="Helical" evidence="5">
    <location>
        <begin position="496"/>
        <end position="518"/>
    </location>
</feature>
<evidence type="ECO:0000259" key="6">
    <source>
        <dbReference type="PROSITE" id="PS50261"/>
    </source>
</evidence>
<sequence>CLDENGLPLVRRCLAHNKWEELGNITCHFDATISEWSESLNEIQLSLDEDVPFRDSMSNFYKDVVQNTSKIVGNAENKIRPVDVVYVNKIINVVAKKTKTEDVSSEIIGLYDQLMDTDDSVLELSARLNATNNLLYNFEDYIDKLEPLKNCKSHNAMAKLTDLVDVKDANGLQILISNKLSVFYLYPECNQYTGIAIYDRAGPNRQNCRHHHFWYRLLYASESVGALKTESGLVAATFLTDQLWQSLKSVGASFLIFKIYANNALFVETQPLQDRSNLQSHVLSISIPKVSNKLPLPLVFLLRNQRQEQVHEGRMLLDYYCGYWNYETWQSNGVTTNRDATNDDSNVFVCHTSHVTQFGLLIGGSFRQQRFSDPEAKQHHEFMLDMVTAVGCGLSLFGLMFIWLTAALFERWRSLQATKLLLHLSLAMTLLFGMMLLIYINEWVWRFPFDVHRVGCIALGAMLQYLVLLLFSWMLLIGYLQYRRHVTVFVVSTQHLVLRLSVIAWFLPLPPTLLLLILDRHSYAAVHYEPGDIATVCYPSGSGLVYSILLPIGLVIIINGYVLGRIIYSTSQIQNRSWQLIWPQMRLFILLFSQFGLTWIFGIGSYLQLGLVFSYLFCITGTIQGFILFVYFILLDTKARTAWLEL</sequence>
<dbReference type="InterPro" id="IPR053066">
    <property type="entry name" value="ADGR_G7"/>
</dbReference>
<evidence type="ECO:0000313" key="8">
    <source>
        <dbReference type="Proteomes" id="UP001200034"/>
    </source>
</evidence>
<evidence type="ECO:0000313" key="7">
    <source>
        <dbReference type="EMBL" id="KAH8378477.1"/>
    </source>
</evidence>
<feature type="transmembrane region" description="Helical" evidence="5">
    <location>
        <begin position="386"/>
        <end position="409"/>
    </location>
</feature>
<comment type="caution">
    <text evidence="7">The sequence shown here is derived from an EMBL/GenBank/DDBJ whole genome shotgun (WGS) entry which is preliminary data.</text>
</comment>
<evidence type="ECO:0000256" key="4">
    <source>
        <dbReference type="ARBA" id="ARBA00023136"/>
    </source>
</evidence>
<comment type="subcellular location">
    <subcellularLocation>
        <location evidence="1">Membrane</location>
        <topology evidence="1">Multi-pass membrane protein</topology>
    </subcellularLocation>
</comment>
<dbReference type="CDD" id="cd15040">
    <property type="entry name" value="7tmB2_Adhesion"/>
    <property type="match status" value="1"/>
</dbReference>